<dbReference type="InterPro" id="IPR045088">
    <property type="entry name" value="ALAT1/2-like"/>
</dbReference>
<reference evidence="12" key="1">
    <citation type="submission" date="2025-08" db="UniProtKB">
        <authorList>
            <consortium name="Ensembl"/>
        </authorList>
    </citation>
    <scope>IDENTIFICATION</scope>
</reference>
<sequence length="532" mass="59369">MHRENMQTPCSKTLDKDWNQGPSCSKSTLRATTVQPPKPRMFQKKKKMFLLSLVLSEPKASKQQKRIMCHTSVDGFADYLIKVEVQRATSKSRSSFRKPYRDVIDVSWGDPHRAGVKPLSFVRQVLAACLYPKLMEGDRLMVDVRQRAQRLLKECAGGSIGSYSNTAGIPEIVQRVSEFITRRDGGVPCRRENIFISSGSQWNILKVLVNSEASPRTGVLTPVPCHSTTILSLMALGAAAVPYHLTEERGWALEVEELQRALDSAKGVCSPVALYVINPGNPAGYVQNRKSMQEVIRFAAEKRLFLLADEVYQDCVYGKTEFVSYKRALAEMGPPLSETVELASFHTASKGLMGECGLRAGYVELVNLDPAVMKHINSLFSTNSCAPVLGQIALDVMTNPPQPGDPSYPLYMKETQHIRTSLAENVRRVEEVVNSLPGFSCQPVEGGAFAFPTVFLPPKAIERAKEVGMKPDTFYCLRLLEEAGLLFSPGTEYGQKEGTYHIRFCIMIPLDVMEELLRRLSGFHKRFMKEFS</sequence>
<evidence type="ECO:0000313" key="12">
    <source>
        <dbReference type="Ensembl" id="ENSFHEP00000012121.1"/>
    </source>
</evidence>
<keyword evidence="13" id="KW-1185">Reference proteome</keyword>
<keyword evidence="5" id="KW-0663">Pyridoxal phosphate</keyword>
<dbReference type="GO" id="GO:0004021">
    <property type="term" value="F:L-alanine:2-oxoglutarate aminotransferase activity"/>
    <property type="evidence" value="ECO:0007669"/>
    <property type="project" value="UniProtKB-EC"/>
</dbReference>
<protein>
    <recommendedName>
        <fullName evidence="8">alanine transaminase</fullName>
        <ecNumber evidence="8">2.6.1.2</ecNumber>
    </recommendedName>
</protein>
<feature type="compositionally biased region" description="Polar residues" evidence="10">
    <location>
        <begin position="1"/>
        <end position="11"/>
    </location>
</feature>
<organism evidence="12 13">
    <name type="scientific">Fundulus heteroclitus</name>
    <name type="common">Killifish</name>
    <name type="synonym">Mummichog</name>
    <dbReference type="NCBI Taxonomy" id="8078"/>
    <lineage>
        <taxon>Eukaryota</taxon>
        <taxon>Metazoa</taxon>
        <taxon>Chordata</taxon>
        <taxon>Craniata</taxon>
        <taxon>Vertebrata</taxon>
        <taxon>Euteleostomi</taxon>
        <taxon>Actinopterygii</taxon>
        <taxon>Neopterygii</taxon>
        <taxon>Teleostei</taxon>
        <taxon>Neoteleostei</taxon>
        <taxon>Acanthomorphata</taxon>
        <taxon>Ovalentaria</taxon>
        <taxon>Atherinomorphae</taxon>
        <taxon>Cyprinodontiformes</taxon>
        <taxon>Fundulidae</taxon>
        <taxon>Fundulus</taxon>
    </lineage>
</organism>
<dbReference type="Proteomes" id="UP000265000">
    <property type="component" value="Unplaced"/>
</dbReference>
<evidence type="ECO:0000256" key="6">
    <source>
        <dbReference type="ARBA" id="ARBA00025708"/>
    </source>
</evidence>
<evidence type="ECO:0000256" key="10">
    <source>
        <dbReference type="SAM" id="MobiDB-lite"/>
    </source>
</evidence>
<feature type="region of interest" description="Disordered" evidence="10">
    <location>
        <begin position="1"/>
        <end position="35"/>
    </location>
</feature>
<dbReference type="FunFam" id="3.40.640.10:FF:000129">
    <property type="entry name" value="Alanine aminotransferase 2"/>
    <property type="match status" value="1"/>
</dbReference>
<dbReference type="InterPro" id="IPR015422">
    <property type="entry name" value="PyrdxlP-dep_Trfase_small"/>
</dbReference>
<evidence type="ECO:0000256" key="7">
    <source>
        <dbReference type="ARBA" id="ARBA00025785"/>
    </source>
</evidence>
<dbReference type="PANTHER" id="PTHR11751">
    <property type="entry name" value="ALANINE AMINOTRANSFERASE"/>
    <property type="match status" value="1"/>
</dbReference>
<dbReference type="Gene3D" id="3.40.640.10">
    <property type="entry name" value="Type I PLP-dependent aspartate aminotransferase-like (Major domain)"/>
    <property type="match status" value="1"/>
</dbReference>
<dbReference type="Gene3D" id="3.90.1150.10">
    <property type="entry name" value="Aspartate Aminotransferase, domain 1"/>
    <property type="match status" value="1"/>
</dbReference>
<dbReference type="Gene3D" id="1.10.287.1970">
    <property type="match status" value="1"/>
</dbReference>
<accession>A0A3Q2PGJ9</accession>
<proteinExistence type="inferred from homology"/>
<dbReference type="STRING" id="8078.ENSFHEP00000012121"/>
<name>A0A3Q2PGJ9_FUNHE</name>
<dbReference type="UniPathway" id="UPA00528">
    <property type="reaction ID" value="UER00586"/>
</dbReference>
<evidence type="ECO:0000256" key="9">
    <source>
        <dbReference type="ARBA" id="ARBA00047412"/>
    </source>
</evidence>
<comment type="subunit">
    <text evidence="2">Homodimer.</text>
</comment>
<dbReference type="GO" id="GO:0042853">
    <property type="term" value="P:L-alanine catabolic process"/>
    <property type="evidence" value="ECO:0007669"/>
    <property type="project" value="UniProtKB-UniPathway"/>
</dbReference>
<evidence type="ECO:0000256" key="2">
    <source>
        <dbReference type="ARBA" id="ARBA00011738"/>
    </source>
</evidence>
<dbReference type="InterPro" id="IPR015421">
    <property type="entry name" value="PyrdxlP-dep_Trfase_major"/>
</dbReference>
<dbReference type="Ensembl" id="ENSFHET00000019302.1">
    <property type="protein sequence ID" value="ENSFHEP00000012121.1"/>
    <property type="gene ID" value="ENSFHEG00000014144.1"/>
</dbReference>
<comment type="pathway">
    <text evidence="6">Amino-acid degradation; L-alanine degradation via transaminase pathway; pyruvate from L-alanine: step 1/1.</text>
</comment>
<evidence type="ECO:0000256" key="1">
    <source>
        <dbReference type="ARBA" id="ARBA00001933"/>
    </source>
</evidence>
<feature type="domain" description="Aminotransferase class I/classII large" evidence="11">
    <location>
        <begin position="137"/>
        <end position="520"/>
    </location>
</feature>
<dbReference type="SUPFAM" id="SSF53383">
    <property type="entry name" value="PLP-dependent transferases"/>
    <property type="match status" value="1"/>
</dbReference>
<comment type="similarity">
    <text evidence="7">Belongs to the class-I pyridoxal-phosphate-dependent aminotransferase family. Alanine aminotransferase subfamily.</text>
</comment>
<evidence type="ECO:0000313" key="13">
    <source>
        <dbReference type="Proteomes" id="UP000265000"/>
    </source>
</evidence>
<dbReference type="FunFam" id="3.90.1150.10:FF:000140">
    <property type="entry name" value="alanine aminotransferase 1"/>
    <property type="match status" value="1"/>
</dbReference>
<comment type="cofactor">
    <cofactor evidence="1">
        <name>pyridoxal 5'-phosphate</name>
        <dbReference type="ChEBI" id="CHEBI:597326"/>
    </cofactor>
</comment>
<feature type="compositionally biased region" description="Polar residues" evidence="10">
    <location>
        <begin position="20"/>
        <end position="35"/>
    </location>
</feature>
<evidence type="ECO:0000256" key="4">
    <source>
        <dbReference type="ARBA" id="ARBA00022679"/>
    </source>
</evidence>
<dbReference type="InterPro" id="IPR015424">
    <property type="entry name" value="PyrdxlP-dep_Trfase"/>
</dbReference>
<reference evidence="12" key="2">
    <citation type="submission" date="2025-09" db="UniProtKB">
        <authorList>
            <consortium name="Ensembl"/>
        </authorList>
    </citation>
    <scope>IDENTIFICATION</scope>
</reference>
<evidence type="ECO:0000256" key="5">
    <source>
        <dbReference type="ARBA" id="ARBA00022898"/>
    </source>
</evidence>
<comment type="catalytic activity">
    <reaction evidence="9">
        <text>L-alanine + 2-oxoglutarate = pyruvate + L-glutamate</text>
        <dbReference type="Rhea" id="RHEA:19453"/>
        <dbReference type="ChEBI" id="CHEBI:15361"/>
        <dbReference type="ChEBI" id="CHEBI:16810"/>
        <dbReference type="ChEBI" id="CHEBI:29985"/>
        <dbReference type="ChEBI" id="CHEBI:57972"/>
        <dbReference type="EC" id="2.6.1.2"/>
    </reaction>
</comment>
<dbReference type="AlphaFoldDB" id="A0A3Q2PGJ9"/>
<evidence type="ECO:0000259" key="11">
    <source>
        <dbReference type="Pfam" id="PF00155"/>
    </source>
</evidence>
<dbReference type="PANTHER" id="PTHR11751:SF469">
    <property type="entry name" value="ALANINE TRANSAMINASE"/>
    <property type="match status" value="1"/>
</dbReference>
<dbReference type="GeneTree" id="ENSGT00940000155265"/>
<keyword evidence="3" id="KW-0032">Aminotransferase</keyword>
<dbReference type="Pfam" id="PF00155">
    <property type="entry name" value="Aminotran_1_2"/>
    <property type="match status" value="1"/>
</dbReference>
<dbReference type="InterPro" id="IPR004839">
    <property type="entry name" value="Aminotransferase_I/II_large"/>
</dbReference>
<dbReference type="GO" id="GO:0030170">
    <property type="term" value="F:pyridoxal phosphate binding"/>
    <property type="evidence" value="ECO:0007669"/>
    <property type="project" value="InterPro"/>
</dbReference>
<evidence type="ECO:0000256" key="8">
    <source>
        <dbReference type="ARBA" id="ARBA00026106"/>
    </source>
</evidence>
<dbReference type="CDD" id="cd00609">
    <property type="entry name" value="AAT_like"/>
    <property type="match status" value="1"/>
</dbReference>
<keyword evidence="4" id="KW-0808">Transferase</keyword>
<dbReference type="EC" id="2.6.1.2" evidence="8"/>
<evidence type="ECO:0000256" key="3">
    <source>
        <dbReference type="ARBA" id="ARBA00022576"/>
    </source>
</evidence>